<gene>
    <name evidence="3" type="ORF">T190607A01A_10021</name>
</gene>
<dbReference type="EMBL" id="CAXIXY010000003">
    <property type="protein sequence ID" value="CAL2074600.1"/>
    <property type="molecule type" value="Genomic_DNA"/>
</dbReference>
<proteinExistence type="predicted"/>
<reference evidence="3 4" key="1">
    <citation type="submission" date="2024-05" db="EMBL/GenBank/DDBJ databases">
        <authorList>
            <person name="Duchaud E."/>
        </authorList>
    </citation>
    <scope>NUCLEOTIDE SEQUENCE [LARGE SCALE GENOMIC DNA]</scope>
    <source>
        <strain evidence="3">Ena-SAMPLE-TAB-13-05-2024-13:56:06:370-140302</strain>
    </source>
</reference>
<feature type="coiled-coil region" evidence="1">
    <location>
        <begin position="29"/>
        <end position="56"/>
    </location>
</feature>
<evidence type="ECO:0000313" key="3">
    <source>
        <dbReference type="EMBL" id="CAL2074600.1"/>
    </source>
</evidence>
<evidence type="ECO:0000313" key="4">
    <source>
        <dbReference type="Proteomes" id="UP001497416"/>
    </source>
</evidence>
<feature type="transmembrane region" description="Helical" evidence="2">
    <location>
        <begin position="105"/>
        <end position="125"/>
    </location>
</feature>
<keyword evidence="2" id="KW-0812">Transmembrane</keyword>
<protein>
    <submittedName>
        <fullName evidence="3">Uncharacterized protein</fullName>
    </submittedName>
</protein>
<name>A0ABM9NQ15_9FLAO</name>
<evidence type="ECO:0000256" key="2">
    <source>
        <dbReference type="SAM" id="Phobius"/>
    </source>
</evidence>
<keyword evidence="1" id="KW-0175">Coiled coil</keyword>
<accession>A0ABM9NQ15</accession>
<keyword evidence="2" id="KW-0472">Membrane</keyword>
<dbReference type="RefSeq" id="WP_348709499.1">
    <property type="nucleotide sequence ID" value="NZ_CAXIXY010000003.1"/>
</dbReference>
<keyword evidence="2" id="KW-1133">Transmembrane helix</keyword>
<evidence type="ECO:0000256" key="1">
    <source>
        <dbReference type="SAM" id="Coils"/>
    </source>
</evidence>
<keyword evidence="4" id="KW-1185">Reference proteome</keyword>
<sequence>MEQPIDYKSYTVEDFIHLLVNEKKSFESIEKDLDAVETTEEEIKEIKQKLVWANERIHKNLHFETRLFLIIFPFGYTHRLYQNSFFDVDEMIERGFVSKVNQYRYYSILGIIFNIFIVILIDFLLR</sequence>
<comment type="caution">
    <text evidence="3">The sequence shown here is derived from an EMBL/GenBank/DDBJ whole genome shotgun (WGS) entry which is preliminary data.</text>
</comment>
<dbReference type="Proteomes" id="UP001497416">
    <property type="component" value="Unassembled WGS sequence"/>
</dbReference>
<organism evidence="3 4">
    <name type="scientific">Tenacibaculum platacis</name>
    <dbReference type="NCBI Taxonomy" id="3137852"/>
    <lineage>
        <taxon>Bacteria</taxon>
        <taxon>Pseudomonadati</taxon>
        <taxon>Bacteroidota</taxon>
        <taxon>Flavobacteriia</taxon>
        <taxon>Flavobacteriales</taxon>
        <taxon>Flavobacteriaceae</taxon>
        <taxon>Tenacibaculum</taxon>
    </lineage>
</organism>